<name>A0ABW4IF92_9SPHI</name>
<keyword evidence="2" id="KW-1185">Reference proteome</keyword>
<protein>
    <submittedName>
        <fullName evidence="1">Uncharacterized protein</fullName>
    </submittedName>
</protein>
<dbReference type="EMBL" id="JBHUDG010000020">
    <property type="protein sequence ID" value="MFD1630923.1"/>
    <property type="molecule type" value="Genomic_DNA"/>
</dbReference>
<accession>A0ABW4IF92</accession>
<proteinExistence type="predicted"/>
<organism evidence="1 2">
    <name type="scientific">Pseudopedobacter beijingensis</name>
    <dbReference type="NCBI Taxonomy" id="1207056"/>
    <lineage>
        <taxon>Bacteria</taxon>
        <taxon>Pseudomonadati</taxon>
        <taxon>Bacteroidota</taxon>
        <taxon>Sphingobacteriia</taxon>
        <taxon>Sphingobacteriales</taxon>
        <taxon>Sphingobacteriaceae</taxon>
        <taxon>Pseudopedobacter</taxon>
    </lineage>
</organism>
<gene>
    <name evidence="1" type="ORF">ACFSAH_13620</name>
</gene>
<evidence type="ECO:0000313" key="2">
    <source>
        <dbReference type="Proteomes" id="UP001597118"/>
    </source>
</evidence>
<dbReference type="Proteomes" id="UP001597118">
    <property type="component" value="Unassembled WGS sequence"/>
</dbReference>
<dbReference type="RefSeq" id="WP_379663295.1">
    <property type="nucleotide sequence ID" value="NZ_JBHUDG010000020.1"/>
</dbReference>
<reference evidence="2" key="1">
    <citation type="journal article" date="2019" name="Int. J. Syst. Evol. Microbiol.">
        <title>The Global Catalogue of Microorganisms (GCM) 10K type strain sequencing project: providing services to taxonomists for standard genome sequencing and annotation.</title>
        <authorList>
            <consortium name="The Broad Institute Genomics Platform"/>
            <consortium name="The Broad Institute Genome Sequencing Center for Infectious Disease"/>
            <person name="Wu L."/>
            <person name="Ma J."/>
        </authorList>
    </citation>
    <scope>NUCLEOTIDE SEQUENCE [LARGE SCALE GENOMIC DNA]</scope>
    <source>
        <strain evidence="2">CCUG 53762</strain>
    </source>
</reference>
<sequence length="77" mass="8677">MQKITIEIKSKSKREMLLKILDAVGIPYSDVENPSSSGDKWFLDSENIKTLKKGIEDAKEGSVIRIKDINNIWGSIL</sequence>
<comment type="caution">
    <text evidence="1">The sequence shown here is derived from an EMBL/GenBank/DDBJ whole genome shotgun (WGS) entry which is preliminary data.</text>
</comment>
<evidence type="ECO:0000313" key="1">
    <source>
        <dbReference type="EMBL" id="MFD1630923.1"/>
    </source>
</evidence>